<dbReference type="GO" id="GO:0005576">
    <property type="term" value="C:extracellular region"/>
    <property type="evidence" value="ECO:0007669"/>
    <property type="project" value="UniProtKB-SubCell"/>
</dbReference>
<evidence type="ECO:0000256" key="3">
    <source>
        <dbReference type="ARBA" id="ARBA00022525"/>
    </source>
</evidence>
<protein>
    <submittedName>
        <fullName evidence="7">Antares</fullName>
    </submittedName>
</protein>
<accession>A0A0B4UC81</accession>
<evidence type="ECO:0000256" key="4">
    <source>
        <dbReference type="ARBA" id="ARBA00022729"/>
    </source>
</evidence>
<keyword evidence="3" id="KW-0964">Secreted</keyword>
<gene>
    <name evidence="7" type="primary">antr</name>
</gene>
<dbReference type="SMART" id="SM00198">
    <property type="entry name" value="SCP"/>
    <property type="match status" value="1"/>
</dbReference>
<reference evidence="7" key="1">
    <citation type="journal article" date="2015" name="J. Evol. Biol.">
        <title>Molecular evolution of candidate genes involved in post-mating-prezygotic reproductive isolation.</title>
        <authorList>
            <person name="Bono J.M."/>
            <person name="Matzkin L.M."/>
            <person name="Hoang K."/>
            <person name="Brandsmeier L."/>
        </authorList>
    </citation>
    <scope>NUCLEOTIDE SEQUENCE</scope>
    <source>
        <strain evidence="7">WC-9</strain>
    </source>
</reference>
<name>A0A0B4UC81_DROMO</name>
<dbReference type="InterPro" id="IPR035940">
    <property type="entry name" value="CAP_sf"/>
</dbReference>
<feature type="domain" description="SCP" evidence="6">
    <location>
        <begin position="61"/>
        <end position="222"/>
    </location>
</feature>
<evidence type="ECO:0000256" key="2">
    <source>
        <dbReference type="ARBA" id="ARBA00009923"/>
    </source>
</evidence>
<evidence type="ECO:0000259" key="6">
    <source>
        <dbReference type="SMART" id="SM00198"/>
    </source>
</evidence>
<organism evidence="7">
    <name type="scientific">Drosophila mojavensis</name>
    <name type="common">Fruit fly</name>
    <dbReference type="NCBI Taxonomy" id="7230"/>
    <lineage>
        <taxon>Eukaryota</taxon>
        <taxon>Metazoa</taxon>
        <taxon>Ecdysozoa</taxon>
        <taxon>Arthropoda</taxon>
        <taxon>Hexapoda</taxon>
        <taxon>Insecta</taxon>
        <taxon>Pterygota</taxon>
        <taxon>Neoptera</taxon>
        <taxon>Endopterygota</taxon>
        <taxon>Diptera</taxon>
        <taxon>Brachycera</taxon>
        <taxon>Muscomorpha</taxon>
        <taxon>Ephydroidea</taxon>
        <taxon>Drosophilidae</taxon>
        <taxon>Drosophila</taxon>
    </lineage>
</organism>
<dbReference type="InterPro" id="IPR034763">
    <property type="entry name" value="P14a_insect"/>
</dbReference>
<comment type="subcellular location">
    <subcellularLocation>
        <location evidence="1">Secreted</location>
    </subcellularLocation>
</comment>
<dbReference type="Gene3D" id="3.40.33.10">
    <property type="entry name" value="CAP"/>
    <property type="match status" value="1"/>
</dbReference>
<comment type="similarity">
    <text evidence="2">Belongs to the CRISP family.</text>
</comment>
<feature type="signal peptide" evidence="5">
    <location>
        <begin position="1"/>
        <end position="19"/>
    </location>
</feature>
<dbReference type="AlphaFoldDB" id="A0A0B4UC81"/>
<evidence type="ECO:0000313" key="7">
    <source>
        <dbReference type="EMBL" id="AJC97619.1"/>
    </source>
</evidence>
<dbReference type="Pfam" id="PF00188">
    <property type="entry name" value="CAP"/>
    <property type="match status" value="1"/>
</dbReference>
<dbReference type="OrthoDB" id="414826at2759"/>
<proteinExistence type="inferred from homology"/>
<feature type="chain" id="PRO_5002097105" evidence="5">
    <location>
        <begin position="20"/>
        <end position="285"/>
    </location>
</feature>
<evidence type="ECO:0000256" key="1">
    <source>
        <dbReference type="ARBA" id="ARBA00004613"/>
    </source>
</evidence>
<sequence length="285" mass="32171">MRKYLVLLGLLSIVSNTVASVCAYQQYCPNGTLHVLCTKRNLDSFHEQCGEKYQLYTVDGSLREDILFRLNFARNIVASGLFDYPPAANMPILQWDEFLVDTAKKLAFSCDTRGQYCSNSKAYNFVSTVQIGAHFVRDVKQKTAVKDLLNIWIRDLFGCSMDTNGIITRKAVKNSTCLGHYAPLLEDRCDRIGCVTTATFNAAGETTSANLICNLNRANVNDAVPYKISPVPAIGCSQERDYIYEFLCQPSKHVDNNFIPIRRSLNNLFKPDIREPFIKDIVKEH</sequence>
<dbReference type="CDD" id="cd05380">
    <property type="entry name" value="CAP_euk"/>
    <property type="match status" value="1"/>
</dbReference>
<dbReference type="EMBL" id="KP236488">
    <property type="protein sequence ID" value="AJC97619.1"/>
    <property type="molecule type" value="Genomic_DNA"/>
</dbReference>
<evidence type="ECO:0000256" key="5">
    <source>
        <dbReference type="SAM" id="SignalP"/>
    </source>
</evidence>
<dbReference type="SUPFAM" id="SSF55797">
    <property type="entry name" value="PR-1-like"/>
    <property type="match status" value="1"/>
</dbReference>
<dbReference type="PIRSF" id="PIRSF038921">
    <property type="entry name" value="P14a"/>
    <property type="match status" value="1"/>
</dbReference>
<keyword evidence="4 5" id="KW-0732">Signal</keyword>
<dbReference type="InterPro" id="IPR014044">
    <property type="entry name" value="CAP_dom"/>
</dbReference>